<feature type="signal peptide" evidence="10">
    <location>
        <begin position="1"/>
        <end position="24"/>
    </location>
</feature>
<dbReference type="Pfam" id="PF00710">
    <property type="entry name" value="Asparaginase"/>
    <property type="match status" value="1"/>
</dbReference>
<keyword evidence="10" id="KW-0732">Signal</keyword>
<dbReference type="InterPro" id="IPR027473">
    <property type="entry name" value="L-asparaginase_C"/>
</dbReference>
<comment type="similarity">
    <text evidence="1 9">Belongs to the asparaginase 1 family.</text>
</comment>
<dbReference type="FunFam" id="3.40.50.1170:FF:000001">
    <property type="entry name" value="L-asparaginase 2"/>
    <property type="match status" value="1"/>
</dbReference>
<feature type="domain" description="L-asparaginase N-terminal" evidence="11">
    <location>
        <begin position="31"/>
        <end position="224"/>
    </location>
</feature>
<comment type="caution">
    <text evidence="13">The sequence shown here is derived from an EMBL/GenBank/DDBJ whole genome shotgun (WGS) entry which is preliminary data.</text>
</comment>
<evidence type="ECO:0000256" key="2">
    <source>
        <dbReference type="ARBA" id="ARBA00012920"/>
    </source>
</evidence>
<dbReference type="Pfam" id="PF17763">
    <property type="entry name" value="Asparaginase_C"/>
    <property type="match status" value="1"/>
</dbReference>
<evidence type="ECO:0000256" key="7">
    <source>
        <dbReference type="PROSITE-ProRule" id="PRU10099"/>
    </source>
</evidence>
<dbReference type="NCBIfam" id="TIGR00520">
    <property type="entry name" value="asnASE_II"/>
    <property type="match status" value="1"/>
</dbReference>
<evidence type="ECO:0000256" key="3">
    <source>
        <dbReference type="ARBA" id="ARBA00022801"/>
    </source>
</evidence>
<evidence type="ECO:0000313" key="13">
    <source>
        <dbReference type="EMBL" id="TCS81470.1"/>
    </source>
</evidence>
<dbReference type="EC" id="3.5.1.1" evidence="2"/>
<dbReference type="InterPro" id="IPR027474">
    <property type="entry name" value="L-asparaginase_N"/>
</dbReference>
<dbReference type="PROSITE" id="PS51732">
    <property type="entry name" value="ASN_GLN_ASE_3"/>
    <property type="match status" value="1"/>
</dbReference>
<feature type="binding site" evidence="6">
    <location>
        <begin position="120"/>
        <end position="121"/>
    </location>
    <ligand>
        <name>substrate</name>
    </ligand>
</feature>
<feature type="chain" id="PRO_5021000581" description="asparaginase" evidence="10">
    <location>
        <begin position="25"/>
        <end position="356"/>
    </location>
</feature>
<evidence type="ECO:0000256" key="10">
    <source>
        <dbReference type="SAM" id="SignalP"/>
    </source>
</evidence>
<feature type="active site" evidence="7">
    <location>
        <position position="40"/>
    </location>
</feature>
<dbReference type="InterPro" id="IPR036152">
    <property type="entry name" value="Asp/glu_Ase-like_sf"/>
</dbReference>
<evidence type="ECO:0000259" key="11">
    <source>
        <dbReference type="Pfam" id="PF00710"/>
    </source>
</evidence>
<dbReference type="InterPro" id="IPR020827">
    <property type="entry name" value="Asparaginase/glutaminase_AS1"/>
</dbReference>
<dbReference type="Gene3D" id="3.40.50.1170">
    <property type="entry name" value="L-asparaginase, N-terminal domain"/>
    <property type="match status" value="1"/>
</dbReference>
<sequence>MKKKFSIFIMVVIIGILSISTVSAETSSKPNIVILATGGTIAGKASSDTATTGYKAGAIDIDTLINAVPEMKDYANISGEQICNISSNNITDSIWIKLADRINSLLAQDNVDGIVVTHGTDTLEETAYFLNLTVKSKKPVVIVGAMRPATAISADGPMNLLNAVRIAASKQAINKGVLVTLNDEIDAARDVTKTNTLMTSTFKAPELGALGYMEGGTPVFYRETTRRNTINSDFSLNGALSLPYVAIIYGHANGDSALISAAVNAGAKGIIYAGTGDGSIHETDEAELSKAAAQGIVVVRSSRVGNGAVIKAQQSYTDEHFLNGGTLNPQKARILLQLALLKTHNLSDIQKMFDQY</sequence>
<protein>
    <recommendedName>
        <fullName evidence="2">asparaginase</fullName>
        <ecNumber evidence="2">3.5.1.1</ecNumber>
    </recommendedName>
</protein>
<organism evidence="13 14">
    <name type="scientific">Pectinatus cerevisiiphilus</name>
    <dbReference type="NCBI Taxonomy" id="86956"/>
    <lineage>
        <taxon>Bacteria</taxon>
        <taxon>Bacillati</taxon>
        <taxon>Bacillota</taxon>
        <taxon>Negativicutes</taxon>
        <taxon>Selenomonadales</taxon>
        <taxon>Selenomonadaceae</taxon>
        <taxon>Pectinatus</taxon>
    </lineage>
</organism>
<evidence type="ECO:0000256" key="4">
    <source>
        <dbReference type="ARBA" id="ARBA00049366"/>
    </source>
</evidence>
<dbReference type="RefSeq" id="WP_132547381.1">
    <property type="nucleotide sequence ID" value="NZ_SMAA01000002.1"/>
</dbReference>
<dbReference type="PROSITE" id="PS00917">
    <property type="entry name" value="ASN_GLN_ASE_2"/>
    <property type="match status" value="1"/>
</dbReference>
<dbReference type="InterPro" id="IPR027475">
    <property type="entry name" value="Asparaginase/glutaminase_AS2"/>
</dbReference>
<feature type="domain" description="Asparaginase/glutaminase C-terminal" evidence="12">
    <location>
        <begin position="245"/>
        <end position="353"/>
    </location>
</feature>
<evidence type="ECO:0000256" key="1">
    <source>
        <dbReference type="ARBA" id="ARBA00010518"/>
    </source>
</evidence>
<feature type="active site" evidence="8">
    <location>
        <position position="120"/>
    </location>
</feature>
<evidence type="ECO:0000259" key="12">
    <source>
        <dbReference type="Pfam" id="PF17763"/>
    </source>
</evidence>
<feature type="binding site" evidence="6">
    <location>
        <position position="87"/>
    </location>
    <ligand>
        <name>substrate</name>
    </ligand>
</feature>
<keyword evidence="3" id="KW-0378">Hydrolase</keyword>
<evidence type="ECO:0000313" key="14">
    <source>
        <dbReference type="Proteomes" id="UP000295188"/>
    </source>
</evidence>
<dbReference type="PRINTS" id="PR00139">
    <property type="entry name" value="ASNGLNASE"/>
</dbReference>
<dbReference type="OrthoDB" id="9788068at2"/>
<dbReference type="PANTHER" id="PTHR11707">
    <property type="entry name" value="L-ASPARAGINASE"/>
    <property type="match status" value="1"/>
</dbReference>
<reference evidence="13 14" key="1">
    <citation type="submission" date="2019-03" db="EMBL/GenBank/DDBJ databases">
        <title>Genomic Encyclopedia of Type Strains, Phase IV (KMG-IV): sequencing the most valuable type-strain genomes for metagenomic binning, comparative biology and taxonomic classification.</title>
        <authorList>
            <person name="Goeker M."/>
        </authorList>
    </citation>
    <scope>NUCLEOTIDE SEQUENCE [LARGE SCALE GENOMIC DNA]</scope>
    <source>
        <strain evidence="13 14">DSM 20467</strain>
    </source>
</reference>
<dbReference type="GO" id="GO:0004067">
    <property type="term" value="F:asparaginase activity"/>
    <property type="evidence" value="ECO:0007669"/>
    <property type="project" value="UniProtKB-UniRule"/>
</dbReference>
<dbReference type="AlphaFoldDB" id="A0A4R3KED8"/>
<dbReference type="CDD" id="cd08964">
    <property type="entry name" value="L-asparaginase_II"/>
    <property type="match status" value="1"/>
</dbReference>
<dbReference type="PROSITE" id="PS00144">
    <property type="entry name" value="ASN_GLN_ASE_1"/>
    <property type="match status" value="1"/>
</dbReference>
<dbReference type="PIRSF" id="PIRSF001220">
    <property type="entry name" value="L-ASNase_gatD"/>
    <property type="match status" value="1"/>
</dbReference>
<proteinExistence type="inferred from homology"/>
<dbReference type="InterPro" id="IPR037152">
    <property type="entry name" value="L-asparaginase_N_sf"/>
</dbReference>
<dbReference type="EMBL" id="SMAA01000002">
    <property type="protein sequence ID" value="TCS81470.1"/>
    <property type="molecule type" value="Genomic_DNA"/>
</dbReference>
<dbReference type="GO" id="GO:0006528">
    <property type="term" value="P:asparagine metabolic process"/>
    <property type="evidence" value="ECO:0007669"/>
    <property type="project" value="InterPro"/>
</dbReference>
<evidence type="ECO:0000256" key="8">
    <source>
        <dbReference type="PROSITE-ProRule" id="PRU10100"/>
    </source>
</evidence>
<accession>A0A4R3KED8</accession>
<evidence type="ECO:0000256" key="5">
    <source>
        <dbReference type="PIRSR" id="PIRSR001220-1"/>
    </source>
</evidence>
<dbReference type="SUPFAM" id="SSF53774">
    <property type="entry name" value="Glutaminase/Asparaginase"/>
    <property type="match status" value="1"/>
</dbReference>
<dbReference type="InterPro" id="IPR040919">
    <property type="entry name" value="Asparaginase_C"/>
</dbReference>
<dbReference type="SMART" id="SM00870">
    <property type="entry name" value="Asparaginase"/>
    <property type="match status" value="1"/>
</dbReference>
<gene>
    <name evidence="13" type="ORF">EDC37_102176</name>
</gene>
<evidence type="ECO:0000256" key="9">
    <source>
        <dbReference type="RuleBase" id="RU004456"/>
    </source>
</evidence>
<evidence type="ECO:0000256" key="6">
    <source>
        <dbReference type="PIRSR" id="PIRSR001220-2"/>
    </source>
</evidence>
<dbReference type="Proteomes" id="UP000295188">
    <property type="component" value="Unassembled WGS sequence"/>
</dbReference>
<name>A0A4R3KED8_9FIRM</name>
<dbReference type="PANTHER" id="PTHR11707:SF28">
    <property type="entry name" value="60 KDA LYSOPHOSPHOLIPASE"/>
    <property type="match status" value="1"/>
</dbReference>
<feature type="active site" description="O-isoaspartyl threonine intermediate" evidence="5">
    <location>
        <position position="40"/>
    </location>
</feature>
<dbReference type="Gene3D" id="3.40.50.40">
    <property type="match status" value="1"/>
</dbReference>
<dbReference type="InterPro" id="IPR004550">
    <property type="entry name" value="AsnASE_II"/>
</dbReference>
<comment type="catalytic activity">
    <reaction evidence="4">
        <text>L-asparagine + H2O = L-aspartate + NH4(+)</text>
        <dbReference type="Rhea" id="RHEA:21016"/>
        <dbReference type="ChEBI" id="CHEBI:15377"/>
        <dbReference type="ChEBI" id="CHEBI:28938"/>
        <dbReference type="ChEBI" id="CHEBI:29991"/>
        <dbReference type="ChEBI" id="CHEBI:58048"/>
        <dbReference type="EC" id="3.5.1.1"/>
    </reaction>
</comment>
<keyword evidence="14" id="KW-1185">Reference proteome</keyword>
<dbReference type="InterPro" id="IPR006034">
    <property type="entry name" value="Asparaginase/glutaminase-like"/>
</dbReference>
<dbReference type="PIRSF" id="PIRSF500176">
    <property type="entry name" value="L_ASNase"/>
    <property type="match status" value="1"/>
</dbReference>